<proteinExistence type="predicted"/>
<reference evidence="1 2" key="1">
    <citation type="submission" date="2020-08" db="EMBL/GenBank/DDBJ databases">
        <title>Genomic Encyclopedia of Type Strains, Phase IV (KMG-V): Genome sequencing to study the core and pangenomes of soil and plant-associated prokaryotes.</title>
        <authorList>
            <person name="Whitman W."/>
        </authorList>
    </citation>
    <scope>NUCLEOTIDE SEQUENCE [LARGE SCALE GENOMIC DNA]</scope>
    <source>
        <strain evidence="1 2">ANJLi2</strain>
    </source>
</reference>
<organism evidence="1 2">
    <name type="scientific">Mucilaginibacter lappiensis</name>
    <dbReference type="NCBI Taxonomy" id="354630"/>
    <lineage>
        <taxon>Bacteria</taxon>
        <taxon>Pseudomonadati</taxon>
        <taxon>Bacteroidota</taxon>
        <taxon>Sphingobacteriia</taxon>
        <taxon>Sphingobacteriales</taxon>
        <taxon>Sphingobacteriaceae</taxon>
        <taxon>Mucilaginibacter</taxon>
    </lineage>
</organism>
<comment type="caution">
    <text evidence="1">The sequence shown here is derived from an EMBL/GenBank/DDBJ whole genome shotgun (WGS) entry which is preliminary data.</text>
</comment>
<accession>A0ABR6PGC4</accession>
<evidence type="ECO:0000313" key="2">
    <source>
        <dbReference type="Proteomes" id="UP000541583"/>
    </source>
</evidence>
<keyword evidence="2" id="KW-1185">Reference proteome</keyword>
<dbReference type="Proteomes" id="UP000541583">
    <property type="component" value="Unassembled WGS sequence"/>
</dbReference>
<protein>
    <submittedName>
        <fullName evidence="1">Uncharacterized protein</fullName>
    </submittedName>
</protein>
<sequence length="35" mass="4087">MILKKLYGLAASKDFYNLPVYCPAAAKNKHYFDEY</sequence>
<gene>
    <name evidence="1" type="ORF">HDF23_001555</name>
</gene>
<dbReference type="EMBL" id="JACHCB010000003">
    <property type="protein sequence ID" value="MBB6108812.1"/>
    <property type="molecule type" value="Genomic_DNA"/>
</dbReference>
<evidence type="ECO:0000313" key="1">
    <source>
        <dbReference type="EMBL" id="MBB6108812.1"/>
    </source>
</evidence>
<name>A0ABR6PGC4_9SPHI</name>